<dbReference type="KEGG" id="vcn:VOLCADRAFT_91672"/>
<dbReference type="GO" id="GO:0005794">
    <property type="term" value="C:Golgi apparatus"/>
    <property type="evidence" value="ECO:0007669"/>
    <property type="project" value="TreeGrafter"/>
</dbReference>
<evidence type="ECO:0000256" key="1">
    <source>
        <dbReference type="SAM" id="SignalP"/>
    </source>
</evidence>
<gene>
    <name evidence="3" type="ORF">VOLCADRAFT_91672</name>
</gene>
<dbReference type="GO" id="GO:0016757">
    <property type="term" value="F:glycosyltransferase activity"/>
    <property type="evidence" value="ECO:0007669"/>
    <property type="project" value="TreeGrafter"/>
</dbReference>
<organism evidence="4">
    <name type="scientific">Volvox carteri f. nagariensis</name>
    <dbReference type="NCBI Taxonomy" id="3068"/>
    <lineage>
        <taxon>Eukaryota</taxon>
        <taxon>Viridiplantae</taxon>
        <taxon>Chlorophyta</taxon>
        <taxon>core chlorophytes</taxon>
        <taxon>Chlorophyceae</taxon>
        <taxon>CS clade</taxon>
        <taxon>Chlamydomonadales</taxon>
        <taxon>Volvocaceae</taxon>
        <taxon>Volvox</taxon>
    </lineage>
</organism>
<feature type="chain" id="PRO_5003123989" description="Nucleotide-diphospho-sugar transferase domain-containing protein" evidence="1">
    <location>
        <begin position="27"/>
        <end position="355"/>
    </location>
</feature>
<name>D8TXP5_VOLCA</name>
<dbReference type="eggNOG" id="ENOG502SWHA">
    <property type="taxonomic scope" value="Eukaryota"/>
</dbReference>
<dbReference type="InParanoid" id="D8TXP5"/>
<dbReference type="InterPro" id="IPR052636">
    <property type="entry name" value="UDP-D-xylose:L-fucose_XylT"/>
</dbReference>
<dbReference type="InterPro" id="IPR005069">
    <property type="entry name" value="Nucl-diP-sugar_transferase"/>
</dbReference>
<reference evidence="3 4" key="1">
    <citation type="journal article" date="2010" name="Science">
        <title>Genomic analysis of organismal complexity in the multicellular green alga Volvox carteri.</title>
        <authorList>
            <person name="Prochnik S.E."/>
            <person name="Umen J."/>
            <person name="Nedelcu A.M."/>
            <person name="Hallmann A."/>
            <person name="Miller S.M."/>
            <person name="Nishii I."/>
            <person name="Ferris P."/>
            <person name="Kuo A."/>
            <person name="Mitros T."/>
            <person name="Fritz-Laylin L.K."/>
            <person name="Hellsten U."/>
            <person name="Chapman J."/>
            <person name="Simakov O."/>
            <person name="Rensing S.A."/>
            <person name="Terry A."/>
            <person name="Pangilinan J."/>
            <person name="Kapitonov V."/>
            <person name="Jurka J."/>
            <person name="Salamov A."/>
            <person name="Shapiro H."/>
            <person name="Schmutz J."/>
            <person name="Grimwood J."/>
            <person name="Lindquist E."/>
            <person name="Lucas S."/>
            <person name="Grigoriev I.V."/>
            <person name="Schmitt R."/>
            <person name="Kirk D."/>
            <person name="Rokhsar D.S."/>
        </authorList>
    </citation>
    <scope>NUCLEOTIDE SEQUENCE [LARGE SCALE GENOMIC DNA]</scope>
    <source>
        <strain evidence="4">f. Nagariensis / Eve</strain>
    </source>
</reference>
<sequence length="355" mass="39228">MPSRRIEKSAAAWLLVWLATARFVWAVEAEGRDGSRLPFDNAFVQDFWADMGARLPTREFVEAVQAASLGVIDGQNRLRRLVILSLDHLANHLVANVMSSKRSSTDKCNEMSKPYGARCVAMTSSIFGMENFDYKSLAFYGLSFAKVLTILDALSLGVHVLVLDGDQVFFRNPLPYIVARDIDILVTGDCGARDDVTPAVQFPKINSNIGLIYFRATAMVTRAVMQWLAFLANRAKDMSPMLDQSSFGGVMERTSVPVGVEHLSLGMLVPDHFPHRCMGPCGCDTDGVRLGEKGKKLYRVPNTTCAAVHVRKWYHFHVPCSGDMNVKARALEQLLTIYETLVGPVNSLSSPLDVP</sequence>
<proteinExistence type="predicted"/>
<dbReference type="PANTHER" id="PTHR47032:SF1">
    <property type="entry name" value="UDP-D-XYLOSE:L-FUCOSE ALPHA-1,3-D-XYLOSYLTRANSFERASE-RELATED"/>
    <property type="match status" value="1"/>
</dbReference>
<keyword evidence="1" id="KW-0732">Signal</keyword>
<protein>
    <recommendedName>
        <fullName evidence="2">Nucleotide-diphospho-sugar transferase domain-containing protein</fullName>
    </recommendedName>
</protein>
<dbReference type="Proteomes" id="UP000001058">
    <property type="component" value="Unassembled WGS sequence"/>
</dbReference>
<feature type="domain" description="Nucleotide-diphospho-sugar transferase" evidence="2">
    <location>
        <begin position="127"/>
        <end position="273"/>
    </location>
</feature>
<evidence type="ECO:0000313" key="3">
    <source>
        <dbReference type="EMBL" id="EFJ47677.1"/>
    </source>
</evidence>
<accession>D8TXP5</accession>
<dbReference type="PANTHER" id="PTHR47032">
    <property type="entry name" value="UDP-D-XYLOSE:L-FUCOSE ALPHA-1,3-D-XYLOSYLTRANSFERASE-RELATED"/>
    <property type="match status" value="1"/>
</dbReference>
<dbReference type="RefSeq" id="XP_002951148.1">
    <property type="nucleotide sequence ID" value="XM_002951102.1"/>
</dbReference>
<dbReference type="GeneID" id="9615308"/>
<dbReference type="EMBL" id="GL378343">
    <property type="protein sequence ID" value="EFJ47677.1"/>
    <property type="molecule type" value="Genomic_DNA"/>
</dbReference>
<feature type="signal peptide" evidence="1">
    <location>
        <begin position="1"/>
        <end position="26"/>
    </location>
</feature>
<dbReference type="Pfam" id="PF03407">
    <property type="entry name" value="Nucleotid_trans"/>
    <property type="match status" value="1"/>
</dbReference>
<dbReference type="OrthoDB" id="523104at2759"/>
<evidence type="ECO:0000259" key="2">
    <source>
        <dbReference type="Pfam" id="PF03407"/>
    </source>
</evidence>
<keyword evidence="4" id="KW-1185">Reference proteome</keyword>
<dbReference type="AlphaFoldDB" id="D8TXP5"/>
<evidence type="ECO:0000313" key="4">
    <source>
        <dbReference type="Proteomes" id="UP000001058"/>
    </source>
</evidence>